<dbReference type="InterPro" id="IPR038475">
    <property type="entry name" value="RecG_C_sf"/>
</dbReference>
<dbReference type="PANTHER" id="PTHR30595:SF6">
    <property type="entry name" value="SCHLAFEN ALBA-2 DOMAIN-CONTAINING PROTEIN"/>
    <property type="match status" value="1"/>
</dbReference>
<reference evidence="2" key="1">
    <citation type="journal article" date="2014" name="Int. J. Syst. Evol. Microbiol.">
        <title>Complete genome sequence of Corynebacterium casei LMG S-19264T (=DSM 44701T), isolated from a smear-ripened cheese.</title>
        <authorList>
            <consortium name="US DOE Joint Genome Institute (JGI-PGF)"/>
            <person name="Walter F."/>
            <person name="Albersmeier A."/>
            <person name="Kalinowski J."/>
            <person name="Ruckert C."/>
        </authorList>
    </citation>
    <scope>NUCLEOTIDE SEQUENCE</scope>
    <source>
        <strain evidence="2">CGMCC 1.15448</strain>
    </source>
</reference>
<reference evidence="2" key="2">
    <citation type="submission" date="2020-09" db="EMBL/GenBank/DDBJ databases">
        <authorList>
            <person name="Sun Q."/>
            <person name="Zhou Y."/>
        </authorList>
    </citation>
    <scope>NUCLEOTIDE SEQUENCE</scope>
    <source>
        <strain evidence="2">CGMCC 1.15448</strain>
    </source>
</reference>
<dbReference type="Proteomes" id="UP000607559">
    <property type="component" value="Unassembled WGS sequence"/>
</dbReference>
<dbReference type="InterPro" id="IPR007421">
    <property type="entry name" value="Schlafen_AlbA_2_dom"/>
</dbReference>
<organism evidence="2 3">
    <name type="scientific">Puia dinghuensis</name>
    <dbReference type="NCBI Taxonomy" id="1792502"/>
    <lineage>
        <taxon>Bacteria</taxon>
        <taxon>Pseudomonadati</taxon>
        <taxon>Bacteroidota</taxon>
        <taxon>Chitinophagia</taxon>
        <taxon>Chitinophagales</taxon>
        <taxon>Chitinophagaceae</taxon>
        <taxon>Puia</taxon>
    </lineage>
</organism>
<dbReference type="RefSeq" id="WP_188934550.1">
    <property type="nucleotide sequence ID" value="NZ_BMJC01000004.1"/>
</dbReference>
<dbReference type="Gene3D" id="3.30.950.30">
    <property type="entry name" value="Schlafen, AAA domain"/>
    <property type="match status" value="1"/>
</dbReference>
<accession>A0A8J2UG05</accession>
<proteinExistence type="predicted"/>
<dbReference type="Pfam" id="PF13749">
    <property type="entry name" value="HATPase_c_4"/>
    <property type="match status" value="1"/>
</dbReference>
<feature type="domain" description="Schlafen AlbA-2" evidence="1">
    <location>
        <begin position="14"/>
        <end position="117"/>
    </location>
</feature>
<dbReference type="AlphaFoldDB" id="A0A8J2UG05"/>
<gene>
    <name evidence="2" type="ORF">GCM10011511_37590</name>
</gene>
<evidence type="ECO:0000259" key="1">
    <source>
        <dbReference type="Pfam" id="PF04326"/>
    </source>
</evidence>
<name>A0A8J2UG05_9BACT</name>
<dbReference type="PANTHER" id="PTHR30595">
    <property type="entry name" value="GLPR-RELATED TRANSCRIPTIONAL REPRESSOR"/>
    <property type="match status" value="1"/>
</dbReference>
<comment type="caution">
    <text evidence="2">The sequence shown here is derived from an EMBL/GenBank/DDBJ whole genome shotgun (WGS) entry which is preliminary data.</text>
</comment>
<evidence type="ECO:0000313" key="3">
    <source>
        <dbReference type="Proteomes" id="UP000607559"/>
    </source>
</evidence>
<dbReference type="EMBL" id="BMJC01000004">
    <property type="protein sequence ID" value="GGB10496.1"/>
    <property type="molecule type" value="Genomic_DNA"/>
</dbReference>
<protein>
    <submittedName>
        <fullName evidence="2">Transcriptional regulator</fullName>
    </submittedName>
</protein>
<keyword evidence="3" id="KW-1185">Reference proteome</keyword>
<dbReference type="Pfam" id="PF04326">
    <property type="entry name" value="SLFN_AlbA_2"/>
    <property type="match status" value="1"/>
</dbReference>
<sequence>MTQHDLDAIIQSGESYTIEFKRNVNSDISKELVAFANSSGGRVFIGIEDDGIVHGVHVTNELKARIQSMARDCDPAIVVELEVFNNIMIIQVPEGKNKPYRCTNGFYIRSGASCSKLSTQEIVEFIQSEGKVRFEDLQSPSARYPAINEAAINRYLRLAGISGVIGMDEILTNLGVLRDDGSGPVLNNAGVLFFAQQPANILPHCVVTCLLFKGNTKVHILDRKSFEFDLLTNIDEALIFVERHLNLAYEIKELRRREILEIPEFVLREAIINAVAHRDYFERGANVQIDIFDNRVEISNPGGLPKGLKPENFGKHSVARNSLIAVLLHRCNYVERAGTGIQRMREGMKEASLLEPTFEFSGFFYDNTSER</sequence>
<evidence type="ECO:0000313" key="2">
    <source>
        <dbReference type="EMBL" id="GGB10496.1"/>
    </source>
</evidence>
<dbReference type="Gene3D" id="3.30.565.60">
    <property type="match status" value="1"/>
</dbReference>
<dbReference type="InterPro" id="IPR038461">
    <property type="entry name" value="Schlafen_AlbA_2_dom_sf"/>
</dbReference>